<evidence type="ECO:0000256" key="6">
    <source>
        <dbReference type="RuleBase" id="RU004379"/>
    </source>
</evidence>
<evidence type="ECO:0000256" key="5">
    <source>
        <dbReference type="ARBA" id="ARBA00023136"/>
    </source>
</evidence>
<dbReference type="InterPro" id="IPR006214">
    <property type="entry name" value="Bax_inhibitor_1-related"/>
</dbReference>
<evidence type="ECO:0000256" key="3">
    <source>
        <dbReference type="ARBA" id="ARBA00022692"/>
    </source>
</evidence>
<feature type="transmembrane region" description="Helical" evidence="6">
    <location>
        <begin position="203"/>
        <end position="222"/>
    </location>
</feature>
<dbReference type="EMBL" id="BMLV01000001">
    <property type="protein sequence ID" value="GGP01668.1"/>
    <property type="molecule type" value="Genomic_DNA"/>
</dbReference>
<comment type="caution">
    <text evidence="7">The sequence shown here is derived from an EMBL/GenBank/DDBJ whole genome shotgun (WGS) entry which is preliminary data.</text>
</comment>
<proteinExistence type="inferred from homology"/>
<dbReference type="Proteomes" id="UP000620064">
    <property type="component" value="Unassembled WGS sequence"/>
</dbReference>
<organism evidence="7 8">
    <name type="scientific">Cloacibacterium rupense</name>
    <dbReference type="NCBI Taxonomy" id="517423"/>
    <lineage>
        <taxon>Bacteria</taxon>
        <taxon>Pseudomonadati</taxon>
        <taxon>Bacteroidota</taxon>
        <taxon>Flavobacteriia</taxon>
        <taxon>Flavobacteriales</taxon>
        <taxon>Weeksellaceae</taxon>
    </lineage>
</organism>
<accession>A0ABQ2NGT0</accession>
<feature type="transmembrane region" description="Helical" evidence="6">
    <location>
        <begin position="24"/>
        <end position="43"/>
    </location>
</feature>
<keyword evidence="8" id="KW-1185">Reference proteome</keyword>
<dbReference type="Pfam" id="PF01027">
    <property type="entry name" value="Bax1-I"/>
    <property type="match status" value="1"/>
</dbReference>
<keyword evidence="4 6" id="KW-1133">Transmembrane helix</keyword>
<feature type="transmembrane region" description="Helical" evidence="6">
    <location>
        <begin position="117"/>
        <end position="138"/>
    </location>
</feature>
<dbReference type="PANTHER" id="PTHR23291">
    <property type="entry name" value="BAX INHIBITOR-RELATED"/>
    <property type="match status" value="1"/>
</dbReference>
<feature type="transmembrane region" description="Helical" evidence="6">
    <location>
        <begin position="90"/>
        <end position="111"/>
    </location>
</feature>
<evidence type="ECO:0000313" key="7">
    <source>
        <dbReference type="EMBL" id="GGP01668.1"/>
    </source>
</evidence>
<reference evidence="8" key="1">
    <citation type="journal article" date="2019" name="Int. J. Syst. Evol. Microbiol.">
        <title>The Global Catalogue of Microorganisms (GCM) 10K type strain sequencing project: providing services to taxonomists for standard genome sequencing and annotation.</title>
        <authorList>
            <consortium name="The Broad Institute Genomics Platform"/>
            <consortium name="The Broad Institute Genome Sequencing Center for Infectious Disease"/>
            <person name="Wu L."/>
            <person name="Ma J."/>
        </authorList>
    </citation>
    <scope>NUCLEOTIDE SEQUENCE [LARGE SCALE GENOMIC DNA]</scope>
    <source>
        <strain evidence="8">CGMCC 1.7656</strain>
    </source>
</reference>
<comment type="subcellular location">
    <subcellularLocation>
        <location evidence="1">Membrane</location>
        <topology evidence="1">Multi-pass membrane protein</topology>
    </subcellularLocation>
</comment>
<gene>
    <name evidence="7" type="ORF">GCM10010992_02970</name>
</gene>
<keyword evidence="5 6" id="KW-0472">Membrane</keyword>
<protein>
    <submittedName>
        <fullName evidence="7">Permease</fullName>
    </submittedName>
</protein>
<sequence>MEFQSTLVSQSSEIEKAEFYKKTYLHVGLAILAFAGLEYLLLFNIPEDYIIAMVSNRISWLFILGLFWLGSTLANKWTLSQSKNVQYLGLLFYIVLEAVIFLPLIYMAIVYTNGIEVLKQAAIMTGMLFAGLTALAFFSNRDFSFLKNVIVIGGFLALGLIVVAAIFGFNLGLWFSLGMVILASASILYETQKLKDVYTPNQYVGASLQLFASIMLLFWYILRILSSRK</sequence>
<evidence type="ECO:0000256" key="4">
    <source>
        <dbReference type="ARBA" id="ARBA00022989"/>
    </source>
</evidence>
<feature type="transmembrane region" description="Helical" evidence="6">
    <location>
        <begin position="145"/>
        <end position="167"/>
    </location>
</feature>
<evidence type="ECO:0000256" key="1">
    <source>
        <dbReference type="ARBA" id="ARBA00004141"/>
    </source>
</evidence>
<feature type="transmembrane region" description="Helical" evidence="6">
    <location>
        <begin position="173"/>
        <end position="191"/>
    </location>
</feature>
<feature type="transmembrane region" description="Helical" evidence="6">
    <location>
        <begin position="49"/>
        <end position="69"/>
    </location>
</feature>
<evidence type="ECO:0000256" key="2">
    <source>
        <dbReference type="ARBA" id="ARBA00010350"/>
    </source>
</evidence>
<evidence type="ECO:0000313" key="8">
    <source>
        <dbReference type="Proteomes" id="UP000620064"/>
    </source>
</evidence>
<keyword evidence="3 6" id="KW-0812">Transmembrane</keyword>
<name>A0ABQ2NGT0_9FLAO</name>
<comment type="similarity">
    <text evidence="2 6">Belongs to the BI1 family.</text>
</comment>
<dbReference type="PANTHER" id="PTHR23291:SF50">
    <property type="entry name" value="PROTEIN LIFEGUARD 4"/>
    <property type="match status" value="1"/>
</dbReference>
<dbReference type="RefSeq" id="WP_188616307.1">
    <property type="nucleotide sequence ID" value="NZ_BMLV01000001.1"/>
</dbReference>